<proteinExistence type="predicted"/>
<reference evidence="2" key="1">
    <citation type="submission" date="2021-01" db="EMBL/GenBank/DDBJ databases">
        <authorList>
            <person name="Corre E."/>
            <person name="Pelletier E."/>
            <person name="Niang G."/>
            <person name="Scheremetjew M."/>
            <person name="Finn R."/>
            <person name="Kale V."/>
            <person name="Holt S."/>
            <person name="Cochrane G."/>
            <person name="Meng A."/>
            <person name="Brown T."/>
            <person name="Cohen L."/>
        </authorList>
    </citation>
    <scope>NUCLEOTIDE SEQUENCE</scope>
    <source>
        <strain evidence="2">CCMP3328</strain>
    </source>
</reference>
<protein>
    <submittedName>
        <fullName evidence="2">Uncharacterized protein</fullName>
    </submittedName>
</protein>
<sequence>MISSRMVPTDRVSASHSGRKHHRADETFAHLAKRVRSNQSWQMNAPMCEQRQEQDQSHRGGSASSLGQIDEIAVAGKPPDSISITRRPPTGWHAFNRRTTSTLTGCSSDEDDSDNDADVDSDESDYNGFASSNTSEVSMKTGHTSVCKNMFQPLRSMDINPQVPQWQSRFAITSTTSNHELLPSLSSTAACITHHDTMGQTGNENATAASLAACNPQVATIDDVDQLLVNRISNWSLRRFEEPAVPPSAASSSFRRKQKQAKRDVMRMLLSSSSRKP</sequence>
<feature type="region of interest" description="Disordered" evidence="1">
    <location>
        <begin position="242"/>
        <end position="277"/>
    </location>
</feature>
<evidence type="ECO:0000256" key="1">
    <source>
        <dbReference type="SAM" id="MobiDB-lite"/>
    </source>
</evidence>
<organism evidence="2">
    <name type="scientific">Craspedostauros australis</name>
    <dbReference type="NCBI Taxonomy" id="1486917"/>
    <lineage>
        <taxon>Eukaryota</taxon>
        <taxon>Sar</taxon>
        <taxon>Stramenopiles</taxon>
        <taxon>Ochrophyta</taxon>
        <taxon>Bacillariophyta</taxon>
        <taxon>Bacillariophyceae</taxon>
        <taxon>Bacillariophycidae</taxon>
        <taxon>Naviculales</taxon>
        <taxon>Naviculaceae</taxon>
        <taxon>Craspedostauros</taxon>
    </lineage>
</organism>
<name>A0A7R9ZQW2_9STRA</name>
<gene>
    <name evidence="2" type="ORF">CAUS1442_LOCUS12929</name>
</gene>
<dbReference type="AlphaFoldDB" id="A0A7R9ZQW2"/>
<feature type="region of interest" description="Disordered" evidence="1">
    <location>
        <begin position="74"/>
        <end position="137"/>
    </location>
</feature>
<accession>A0A7R9ZQW2</accession>
<evidence type="ECO:0000313" key="2">
    <source>
        <dbReference type="EMBL" id="CAD8340794.1"/>
    </source>
</evidence>
<feature type="compositionally biased region" description="Polar residues" evidence="1">
    <location>
        <begin position="97"/>
        <end position="106"/>
    </location>
</feature>
<feature type="region of interest" description="Disordered" evidence="1">
    <location>
        <begin position="1"/>
        <end position="25"/>
    </location>
</feature>
<feature type="compositionally biased region" description="Acidic residues" evidence="1">
    <location>
        <begin position="108"/>
        <end position="125"/>
    </location>
</feature>
<dbReference type="EMBL" id="HBEF01020905">
    <property type="protein sequence ID" value="CAD8340794.1"/>
    <property type="molecule type" value="Transcribed_RNA"/>
</dbReference>